<dbReference type="SUPFAM" id="SSF53756">
    <property type="entry name" value="UDP-Glycosyltransferase/glycogen phosphorylase"/>
    <property type="match status" value="1"/>
</dbReference>
<sequence length="407" mass="46386">MSTRSVIVFVYNSCDDPLFKGNLLLLLAHVGRQQPDLRLHLITYEQVEYALTPAQQTQRHEEFARFNMVWYPLTWHSGRFKLLKKAYDLLAGVWLVLRLKLKFSARSVVSLGTVSGSFAFLIAKLFGLKYYGYQYEPHSEFMLDCHIWPASSLAYRGLNYLERLSGLQADILSTGTIHMMQRLQQRGSKAKVYKLPSCVDETRIAFRPEGRQRVRDKYKIPTEQTVILYLGKFGGIYYDQEIAELFYSFYQHNSSLFFLIVTPEPVDYVAGLMQQAGLPDASYTVTRCPYEQVQDYISAADFGIVAVPALPSQRFRSPIKVGEYLCCGLPYLVCAGVSEDDLVAERDEVGVVVQEFSPAEANRIYPQIARLLATDKMLLRARCRVAGIAYRGMSQYLPTAEEIFAQL</sequence>
<keyword evidence="2" id="KW-1185">Reference proteome</keyword>
<reference evidence="2" key="1">
    <citation type="journal article" date="2019" name="Int. J. Syst. Evol. Microbiol.">
        <title>The Global Catalogue of Microorganisms (GCM) 10K type strain sequencing project: providing services to taxonomists for standard genome sequencing and annotation.</title>
        <authorList>
            <consortium name="The Broad Institute Genomics Platform"/>
            <consortium name="The Broad Institute Genome Sequencing Center for Infectious Disease"/>
            <person name="Wu L."/>
            <person name="Ma J."/>
        </authorList>
    </citation>
    <scope>NUCLEOTIDE SEQUENCE [LARGE SCALE GENOMIC DNA]</scope>
    <source>
        <strain evidence="2">JCM 17224</strain>
    </source>
</reference>
<evidence type="ECO:0000313" key="2">
    <source>
        <dbReference type="Proteomes" id="UP001500567"/>
    </source>
</evidence>
<protein>
    <recommendedName>
        <fullName evidence="3">Glycosyltransferase</fullName>
    </recommendedName>
</protein>
<organism evidence="1 2">
    <name type="scientific">Hymenobacter fastidiosus</name>
    <dbReference type="NCBI Taxonomy" id="486264"/>
    <lineage>
        <taxon>Bacteria</taxon>
        <taxon>Pseudomonadati</taxon>
        <taxon>Bacteroidota</taxon>
        <taxon>Cytophagia</taxon>
        <taxon>Cytophagales</taxon>
        <taxon>Hymenobacteraceae</taxon>
        <taxon>Hymenobacter</taxon>
    </lineage>
</organism>
<comment type="caution">
    <text evidence="1">The sequence shown here is derived from an EMBL/GenBank/DDBJ whole genome shotgun (WGS) entry which is preliminary data.</text>
</comment>
<dbReference type="Gene3D" id="3.40.50.2000">
    <property type="entry name" value="Glycogen Phosphorylase B"/>
    <property type="match status" value="1"/>
</dbReference>
<evidence type="ECO:0000313" key="1">
    <source>
        <dbReference type="EMBL" id="GAA4019944.1"/>
    </source>
</evidence>
<name>A0ABP7T2H2_9BACT</name>
<dbReference type="RefSeq" id="WP_345075165.1">
    <property type="nucleotide sequence ID" value="NZ_BAABDJ010000041.1"/>
</dbReference>
<proteinExistence type="predicted"/>
<dbReference type="EMBL" id="BAABDJ010000041">
    <property type="protein sequence ID" value="GAA4019944.1"/>
    <property type="molecule type" value="Genomic_DNA"/>
</dbReference>
<dbReference type="Proteomes" id="UP001500567">
    <property type="component" value="Unassembled WGS sequence"/>
</dbReference>
<evidence type="ECO:0008006" key="3">
    <source>
        <dbReference type="Google" id="ProtNLM"/>
    </source>
</evidence>
<gene>
    <name evidence="1" type="ORF">GCM10022408_37590</name>
</gene>
<accession>A0ABP7T2H2</accession>